<dbReference type="GO" id="GO:0016705">
    <property type="term" value="F:oxidoreductase activity, acting on paired donors, with incorporation or reduction of molecular oxygen"/>
    <property type="evidence" value="ECO:0007669"/>
    <property type="project" value="UniProtKB-ARBA"/>
</dbReference>
<dbReference type="AlphaFoldDB" id="A0A175YBI2"/>
<protein>
    <submittedName>
        <fullName evidence="5">Uncharacterized protein</fullName>
    </submittedName>
</protein>
<dbReference type="Pfam" id="PF14226">
    <property type="entry name" value="DIOX_N"/>
    <property type="match status" value="1"/>
</dbReference>
<reference evidence="5" key="2">
    <citation type="submission" date="2022-03" db="EMBL/GenBank/DDBJ databases">
        <title>Draft title - Genomic analysis of global carrot germplasm unveils the trajectory of domestication and the origin of high carotenoid orange carrot.</title>
        <authorList>
            <person name="Iorizzo M."/>
            <person name="Ellison S."/>
            <person name="Senalik D."/>
            <person name="Macko-Podgorni A."/>
            <person name="Grzebelus D."/>
            <person name="Bostan H."/>
            <person name="Rolling W."/>
            <person name="Curaba J."/>
            <person name="Simon P."/>
        </authorList>
    </citation>
    <scope>NUCLEOTIDE SEQUENCE</scope>
    <source>
        <tissue evidence="5">Leaf</tissue>
    </source>
</reference>
<dbReference type="Proteomes" id="UP000077755">
    <property type="component" value="Chromosome 2"/>
</dbReference>
<accession>A0A175YBI2</accession>
<evidence type="ECO:0000313" key="5">
    <source>
        <dbReference type="EMBL" id="WOG86521.1"/>
    </source>
</evidence>
<keyword evidence="6" id="KW-1185">Reference proteome</keyword>
<dbReference type="SUPFAM" id="SSF51197">
    <property type="entry name" value="Clavaminate synthase-like"/>
    <property type="match status" value="1"/>
</dbReference>
<name>A0A175YBI2_DAUCS</name>
<dbReference type="GO" id="GO:0046872">
    <property type="term" value="F:metal ion binding"/>
    <property type="evidence" value="ECO:0007669"/>
    <property type="project" value="UniProtKB-KW"/>
</dbReference>
<keyword evidence="3 4" id="KW-0408">Iron</keyword>
<dbReference type="Gene3D" id="2.60.120.330">
    <property type="entry name" value="B-lactam Antibiotic, Isopenicillin N Synthase, Chain"/>
    <property type="match status" value="1"/>
</dbReference>
<evidence type="ECO:0000313" key="6">
    <source>
        <dbReference type="Proteomes" id="UP000077755"/>
    </source>
</evidence>
<proteinExistence type="inferred from homology"/>
<evidence type="ECO:0000256" key="1">
    <source>
        <dbReference type="ARBA" id="ARBA00008056"/>
    </source>
</evidence>
<dbReference type="InterPro" id="IPR044861">
    <property type="entry name" value="IPNS-like_FE2OG_OXY"/>
</dbReference>
<gene>
    <name evidence="5" type="ORF">DCAR_0205732</name>
</gene>
<comment type="similarity">
    <text evidence="1 4">Belongs to the iron/ascorbate-dependent oxidoreductase family.</text>
</comment>
<evidence type="ECO:0000256" key="2">
    <source>
        <dbReference type="ARBA" id="ARBA00022723"/>
    </source>
</evidence>
<dbReference type="InterPro" id="IPR050295">
    <property type="entry name" value="Plant_2OG-oxidoreductases"/>
</dbReference>
<evidence type="ECO:0000256" key="3">
    <source>
        <dbReference type="ARBA" id="ARBA00023004"/>
    </source>
</evidence>
<keyword evidence="2 4" id="KW-0479">Metal-binding</keyword>
<dbReference type="InterPro" id="IPR005123">
    <property type="entry name" value="Oxoglu/Fe-dep_dioxygenase_dom"/>
</dbReference>
<evidence type="ECO:0000256" key="4">
    <source>
        <dbReference type="RuleBase" id="RU003682"/>
    </source>
</evidence>
<dbReference type="PROSITE" id="PS51471">
    <property type="entry name" value="FE2OG_OXY"/>
    <property type="match status" value="1"/>
</dbReference>
<dbReference type="InterPro" id="IPR027443">
    <property type="entry name" value="IPNS-like_sf"/>
</dbReference>
<reference evidence="5" key="1">
    <citation type="journal article" date="2016" name="Nat. Genet.">
        <title>A high-quality carrot genome assembly provides new insights into carotenoid accumulation and asterid genome evolution.</title>
        <authorList>
            <person name="Iorizzo M."/>
            <person name="Ellison S."/>
            <person name="Senalik D."/>
            <person name="Zeng P."/>
            <person name="Satapoomin P."/>
            <person name="Huang J."/>
            <person name="Bowman M."/>
            <person name="Iovene M."/>
            <person name="Sanseverino W."/>
            <person name="Cavagnaro P."/>
            <person name="Yildiz M."/>
            <person name="Macko-Podgorni A."/>
            <person name="Moranska E."/>
            <person name="Grzebelus E."/>
            <person name="Grzebelus D."/>
            <person name="Ashrafi H."/>
            <person name="Zheng Z."/>
            <person name="Cheng S."/>
            <person name="Spooner D."/>
            <person name="Van Deynze A."/>
            <person name="Simon P."/>
        </authorList>
    </citation>
    <scope>NUCLEOTIDE SEQUENCE</scope>
    <source>
        <tissue evidence="5">Leaf</tissue>
    </source>
</reference>
<dbReference type="OMA" id="WREQVEF"/>
<organism evidence="5 6">
    <name type="scientific">Daucus carota subsp. sativus</name>
    <name type="common">Carrot</name>
    <dbReference type="NCBI Taxonomy" id="79200"/>
    <lineage>
        <taxon>Eukaryota</taxon>
        <taxon>Viridiplantae</taxon>
        <taxon>Streptophyta</taxon>
        <taxon>Embryophyta</taxon>
        <taxon>Tracheophyta</taxon>
        <taxon>Spermatophyta</taxon>
        <taxon>Magnoliopsida</taxon>
        <taxon>eudicotyledons</taxon>
        <taxon>Gunneridae</taxon>
        <taxon>Pentapetalae</taxon>
        <taxon>asterids</taxon>
        <taxon>campanulids</taxon>
        <taxon>Apiales</taxon>
        <taxon>Apiaceae</taxon>
        <taxon>Apioideae</taxon>
        <taxon>Scandiceae</taxon>
        <taxon>Daucinae</taxon>
        <taxon>Daucus</taxon>
        <taxon>Daucus sect. Daucus</taxon>
    </lineage>
</organism>
<dbReference type="FunFam" id="2.60.120.330:FF:000079">
    <property type="entry name" value="Protein SRG1"/>
    <property type="match status" value="1"/>
</dbReference>
<dbReference type="PANTHER" id="PTHR47991">
    <property type="entry name" value="OXOGLUTARATE/IRON-DEPENDENT DIOXYGENASE"/>
    <property type="match status" value="1"/>
</dbReference>
<keyword evidence="4" id="KW-0560">Oxidoreductase</keyword>
<dbReference type="EMBL" id="CP093344">
    <property type="protein sequence ID" value="WOG86521.1"/>
    <property type="molecule type" value="Genomic_DNA"/>
</dbReference>
<dbReference type="Gramene" id="KZM80964">
    <property type="protein sequence ID" value="KZM80964"/>
    <property type="gene ID" value="DCAR_031450"/>
</dbReference>
<sequence>MEVSKVTKLGSSLHVPSVLELAKEKIDAAPSRYIRSDQVPVLSSANPAIVVPVIDLQLLFDGDLLETELNKLHQACKEWGFFQAATEEKKKFGQLEGDVEGYGQAFVVSEEQKLDWADMFYMVTLPTHLRKPHLLPQLPLSFRNAIEAYSMELKSLAMKTFKLMAKALKMNPEEMEMLFEEGMQSMRMNYYPPYPEPDQVIGLTPHSDGGALTILLQLNEAEGLQVKKDGIWVPVKPLPSAFVINIGDVLEIVTNGIYPSIEHRGVVNSVKERMSLATFLSPNLHGEFGPAPSLLSSETPPKYKRIGTADFLKGLFAQKLDGKFYLQTLRI</sequence>
<dbReference type="Pfam" id="PF03171">
    <property type="entry name" value="2OG-FeII_Oxy"/>
    <property type="match status" value="1"/>
</dbReference>
<dbReference type="InterPro" id="IPR026992">
    <property type="entry name" value="DIOX_N"/>
</dbReference>